<sequence length="72" mass="8264">MKTIFVCQTKLKKKSNIVSSLVLKKNDAETQYSINNQSGQCDINPYKNAVMDEFFSKLKMNETDSIITREIV</sequence>
<gene>
    <name evidence="1" type="ORF">BpHYR1_004170</name>
</gene>
<dbReference type="AlphaFoldDB" id="A0A3M7R6M6"/>
<protein>
    <submittedName>
        <fullName evidence="1">Uncharacterized protein</fullName>
    </submittedName>
</protein>
<name>A0A3M7R6M6_BRAPC</name>
<dbReference type="Proteomes" id="UP000276133">
    <property type="component" value="Unassembled WGS sequence"/>
</dbReference>
<keyword evidence="2" id="KW-1185">Reference proteome</keyword>
<evidence type="ECO:0000313" key="1">
    <source>
        <dbReference type="EMBL" id="RNA19034.1"/>
    </source>
</evidence>
<proteinExistence type="predicted"/>
<dbReference type="EMBL" id="REGN01004118">
    <property type="protein sequence ID" value="RNA19034.1"/>
    <property type="molecule type" value="Genomic_DNA"/>
</dbReference>
<comment type="caution">
    <text evidence="1">The sequence shown here is derived from an EMBL/GenBank/DDBJ whole genome shotgun (WGS) entry which is preliminary data.</text>
</comment>
<organism evidence="1 2">
    <name type="scientific">Brachionus plicatilis</name>
    <name type="common">Marine rotifer</name>
    <name type="synonym">Brachionus muelleri</name>
    <dbReference type="NCBI Taxonomy" id="10195"/>
    <lineage>
        <taxon>Eukaryota</taxon>
        <taxon>Metazoa</taxon>
        <taxon>Spiralia</taxon>
        <taxon>Gnathifera</taxon>
        <taxon>Rotifera</taxon>
        <taxon>Eurotatoria</taxon>
        <taxon>Monogononta</taxon>
        <taxon>Pseudotrocha</taxon>
        <taxon>Ploima</taxon>
        <taxon>Brachionidae</taxon>
        <taxon>Brachionus</taxon>
    </lineage>
</organism>
<evidence type="ECO:0000313" key="2">
    <source>
        <dbReference type="Proteomes" id="UP000276133"/>
    </source>
</evidence>
<accession>A0A3M7R6M6</accession>
<reference evidence="1 2" key="1">
    <citation type="journal article" date="2018" name="Sci. Rep.">
        <title>Genomic signatures of local adaptation to the degree of environmental predictability in rotifers.</title>
        <authorList>
            <person name="Franch-Gras L."/>
            <person name="Hahn C."/>
            <person name="Garcia-Roger E.M."/>
            <person name="Carmona M.J."/>
            <person name="Serra M."/>
            <person name="Gomez A."/>
        </authorList>
    </citation>
    <scope>NUCLEOTIDE SEQUENCE [LARGE SCALE GENOMIC DNA]</scope>
    <source>
        <strain evidence="1">HYR1</strain>
    </source>
</reference>